<evidence type="ECO:0000313" key="4">
    <source>
        <dbReference type="Proteomes" id="UP000009046"/>
    </source>
</evidence>
<dbReference type="Pfam" id="PF05063">
    <property type="entry name" value="MT-A70"/>
    <property type="match status" value="1"/>
</dbReference>
<protein>
    <recommendedName>
        <fullName evidence="5">Methyltransferase-like protein 4</fullName>
    </recommendedName>
</protein>
<dbReference type="GO" id="GO:0032259">
    <property type="term" value="P:methylation"/>
    <property type="evidence" value="ECO:0007669"/>
    <property type="project" value="InterPro"/>
</dbReference>
<dbReference type="FunCoup" id="E0VSA4">
    <property type="interactions" value="10"/>
</dbReference>
<dbReference type="RefSeq" id="XP_002428998.1">
    <property type="nucleotide sequence ID" value="XM_002428953.1"/>
</dbReference>
<dbReference type="PANTHER" id="PTHR12829:SF4">
    <property type="entry name" value="N(6)-ADENINE-SPECIFIC METHYLTRANSFERASE METTL4"/>
    <property type="match status" value="1"/>
</dbReference>
<dbReference type="InterPro" id="IPR007757">
    <property type="entry name" value="MT-A70-like"/>
</dbReference>
<dbReference type="PROSITE" id="PS00092">
    <property type="entry name" value="N6_MTASE"/>
    <property type="match status" value="1"/>
</dbReference>
<evidence type="ECO:0000256" key="1">
    <source>
        <dbReference type="PROSITE-ProRule" id="PRU00489"/>
    </source>
</evidence>
<dbReference type="VEuPathDB" id="VectorBase:PHUM414700"/>
<dbReference type="InParanoid" id="E0VSA4"/>
<evidence type="ECO:0008006" key="5">
    <source>
        <dbReference type="Google" id="ProtNLM"/>
    </source>
</evidence>
<evidence type="ECO:0000313" key="3">
    <source>
        <dbReference type="EnsemblMetazoa" id="PHUM414700-PA"/>
    </source>
</evidence>
<reference evidence="3" key="3">
    <citation type="submission" date="2020-05" db="UniProtKB">
        <authorList>
            <consortium name="EnsemblMetazoa"/>
        </authorList>
    </citation>
    <scope>IDENTIFICATION</scope>
    <source>
        <strain evidence="3">USDA</strain>
    </source>
</reference>
<dbReference type="STRING" id="121224.E0VSA4"/>
<dbReference type="GeneID" id="8234321"/>
<gene>
    <name evidence="3" type="primary">8234321</name>
    <name evidence="2" type="ORF">Phum_PHUM414700</name>
</gene>
<dbReference type="KEGG" id="phu:Phum_PHUM414700"/>
<comment type="similarity">
    <text evidence="1">Belongs to the MT-A70-like family.</text>
</comment>
<dbReference type="AlphaFoldDB" id="E0VSA4"/>
<name>E0VSA4_PEDHC</name>
<dbReference type="InterPro" id="IPR029063">
    <property type="entry name" value="SAM-dependent_MTases_sf"/>
</dbReference>
<dbReference type="GO" id="GO:0003676">
    <property type="term" value="F:nucleic acid binding"/>
    <property type="evidence" value="ECO:0007669"/>
    <property type="project" value="InterPro"/>
</dbReference>
<reference evidence="2" key="2">
    <citation type="submission" date="2007-04" db="EMBL/GenBank/DDBJ databases">
        <title>The genome of the human body louse.</title>
        <authorList>
            <consortium name="The Human Body Louse Genome Consortium"/>
            <person name="Kirkness E."/>
            <person name="Walenz B."/>
            <person name="Hass B."/>
            <person name="Bruggner R."/>
            <person name="Strausberg R."/>
        </authorList>
    </citation>
    <scope>NUCLEOTIDE SEQUENCE</scope>
    <source>
        <strain evidence="2">USDA</strain>
    </source>
</reference>
<accession>E0VSA4</accession>
<dbReference type="GO" id="GO:0008168">
    <property type="term" value="F:methyltransferase activity"/>
    <property type="evidence" value="ECO:0007669"/>
    <property type="project" value="InterPro"/>
</dbReference>
<sequence>MQKLYKETQCLDVSKSYSLNSKLFDIQIPFVKSKKFKSTNEEKLPIDVEVVKKAYDNLKKLFTMQCDNISFKIKNNYDARVMANNFYDTLMQQSFNKFLGGNTSDKSLIFNFENELYLIPPKSLFYCHDIKDISNHLSNKKYNLILMDPPWWNKFIRRKRKKNFKFGYDMMYDKDLSNIPINNLLEENGILGVWCTSAPSHIEAILTELFPAWNVEFIAQWFWLKITKFGEPICDFSNTLGKQPFERVLFGKKLNFDRKIPQPEKNKVFMSIPSAIHSHKPPLCDLLKPYLPENPECLELFARYLLPSWTSYGNEVLKLQHISLFTDKNLLDDG</sequence>
<dbReference type="CTD" id="8234321"/>
<dbReference type="EnsemblMetazoa" id="PHUM414700-RA">
    <property type="protein sequence ID" value="PHUM414700-PA"/>
    <property type="gene ID" value="PHUM414700"/>
</dbReference>
<evidence type="ECO:0000313" key="2">
    <source>
        <dbReference type="EMBL" id="EEB16260.1"/>
    </source>
</evidence>
<dbReference type="Gene3D" id="3.40.50.150">
    <property type="entry name" value="Vaccinia Virus protein VP39"/>
    <property type="match status" value="1"/>
</dbReference>
<dbReference type="EMBL" id="AAZO01005093">
    <property type="status" value="NOT_ANNOTATED_CDS"/>
    <property type="molecule type" value="Genomic_DNA"/>
</dbReference>
<dbReference type="OrthoDB" id="61116at2759"/>
<dbReference type="GO" id="GO:0005634">
    <property type="term" value="C:nucleus"/>
    <property type="evidence" value="ECO:0007669"/>
    <property type="project" value="TreeGrafter"/>
</dbReference>
<dbReference type="PROSITE" id="PS51143">
    <property type="entry name" value="MT_A70"/>
    <property type="match status" value="1"/>
</dbReference>
<reference evidence="2" key="1">
    <citation type="submission" date="2007-04" db="EMBL/GenBank/DDBJ databases">
        <title>Annotation of Pediculus humanus corporis strain USDA.</title>
        <authorList>
            <person name="Kirkness E."/>
            <person name="Hannick L."/>
            <person name="Hass B."/>
            <person name="Bruggner R."/>
            <person name="Lawson D."/>
            <person name="Bidwell S."/>
            <person name="Joardar V."/>
            <person name="Caler E."/>
            <person name="Walenz B."/>
            <person name="Inman J."/>
            <person name="Schobel S."/>
            <person name="Galinsky K."/>
            <person name="Amedeo P."/>
            <person name="Strausberg R."/>
        </authorList>
    </citation>
    <scope>NUCLEOTIDE SEQUENCE</scope>
    <source>
        <strain evidence="2">USDA</strain>
    </source>
</reference>
<organism>
    <name type="scientific">Pediculus humanus subsp. corporis</name>
    <name type="common">Body louse</name>
    <dbReference type="NCBI Taxonomy" id="121224"/>
    <lineage>
        <taxon>Eukaryota</taxon>
        <taxon>Metazoa</taxon>
        <taxon>Ecdysozoa</taxon>
        <taxon>Arthropoda</taxon>
        <taxon>Hexapoda</taxon>
        <taxon>Insecta</taxon>
        <taxon>Pterygota</taxon>
        <taxon>Neoptera</taxon>
        <taxon>Paraneoptera</taxon>
        <taxon>Psocodea</taxon>
        <taxon>Troctomorpha</taxon>
        <taxon>Phthiraptera</taxon>
        <taxon>Anoplura</taxon>
        <taxon>Pediculidae</taxon>
        <taxon>Pediculus</taxon>
    </lineage>
</organism>
<dbReference type="OMA" id="RFYNHNV"/>
<proteinExistence type="inferred from homology"/>
<keyword evidence="4" id="KW-1185">Reference proteome</keyword>
<dbReference type="SUPFAM" id="SSF53335">
    <property type="entry name" value="S-adenosyl-L-methionine-dependent methyltransferases"/>
    <property type="match status" value="1"/>
</dbReference>
<dbReference type="EMBL" id="DS235748">
    <property type="protein sequence ID" value="EEB16260.1"/>
    <property type="molecule type" value="Genomic_DNA"/>
</dbReference>
<dbReference type="eggNOG" id="KOG2356">
    <property type="taxonomic scope" value="Eukaryota"/>
</dbReference>
<dbReference type="Proteomes" id="UP000009046">
    <property type="component" value="Unassembled WGS sequence"/>
</dbReference>
<dbReference type="HOGENOM" id="CLU_027091_0_1_1"/>
<dbReference type="InterPro" id="IPR002052">
    <property type="entry name" value="DNA_methylase_N6_adenine_CS"/>
</dbReference>
<dbReference type="PANTHER" id="PTHR12829">
    <property type="entry name" value="N6-ADENOSINE-METHYLTRANSFERASE"/>
    <property type="match status" value="1"/>
</dbReference>